<name>A0A4P9W9S9_9FUNG</name>
<keyword evidence="2" id="KW-0067">ATP-binding</keyword>
<dbReference type="OrthoDB" id="194468at2759"/>
<dbReference type="AlphaFoldDB" id="A0A4P9W9S9"/>
<dbReference type="GO" id="GO:0005737">
    <property type="term" value="C:cytoplasm"/>
    <property type="evidence" value="ECO:0007669"/>
    <property type="project" value="TreeGrafter"/>
</dbReference>
<keyword evidence="1" id="KW-0547">Nucleotide-binding</keyword>
<evidence type="ECO:0008006" key="6">
    <source>
        <dbReference type="Google" id="ProtNLM"/>
    </source>
</evidence>
<organism evidence="4 5">
    <name type="scientific">Blyttiomyces helicus</name>
    <dbReference type="NCBI Taxonomy" id="388810"/>
    <lineage>
        <taxon>Eukaryota</taxon>
        <taxon>Fungi</taxon>
        <taxon>Fungi incertae sedis</taxon>
        <taxon>Chytridiomycota</taxon>
        <taxon>Chytridiomycota incertae sedis</taxon>
        <taxon>Chytridiomycetes</taxon>
        <taxon>Chytridiomycetes incertae sedis</taxon>
        <taxon>Blyttiomyces</taxon>
    </lineage>
</organism>
<feature type="non-terminal residue" evidence="4">
    <location>
        <position position="479"/>
    </location>
</feature>
<dbReference type="PANTHER" id="PTHR16305:SF28">
    <property type="entry name" value="GUANYLATE CYCLASE DOMAIN-CONTAINING PROTEIN"/>
    <property type="match status" value="1"/>
</dbReference>
<evidence type="ECO:0000256" key="1">
    <source>
        <dbReference type="ARBA" id="ARBA00022741"/>
    </source>
</evidence>
<keyword evidence="5" id="KW-1185">Reference proteome</keyword>
<dbReference type="EMBL" id="KZ996162">
    <property type="protein sequence ID" value="RKO89321.1"/>
    <property type="molecule type" value="Genomic_DNA"/>
</dbReference>
<gene>
    <name evidence="4" type="ORF">BDK51DRAFT_24608</name>
</gene>
<dbReference type="GO" id="GO:0005524">
    <property type="term" value="F:ATP binding"/>
    <property type="evidence" value="ECO:0007669"/>
    <property type="project" value="UniProtKB-KW"/>
</dbReference>
<dbReference type="PANTHER" id="PTHR16305">
    <property type="entry name" value="TESTICULAR SOLUBLE ADENYLYL CYCLASE"/>
    <property type="match status" value="1"/>
</dbReference>
<dbReference type="GO" id="GO:0004016">
    <property type="term" value="F:adenylate cyclase activity"/>
    <property type="evidence" value="ECO:0007669"/>
    <property type="project" value="TreeGrafter"/>
</dbReference>
<evidence type="ECO:0000313" key="4">
    <source>
        <dbReference type="EMBL" id="RKO89321.1"/>
    </source>
</evidence>
<evidence type="ECO:0000313" key="5">
    <source>
        <dbReference type="Proteomes" id="UP000269721"/>
    </source>
</evidence>
<reference evidence="5" key="1">
    <citation type="journal article" date="2018" name="Nat. Microbiol.">
        <title>Leveraging single-cell genomics to expand the fungal tree of life.</title>
        <authorList>
            <person name="Ahrendt S.R."/>
            <person name="Quandt C.A."/>
            <person name="Ciobanu D."/>
            <person name="Clum A."/>
            <person name="Salamov A."/>
            <person name="Andreopoulos B."/>
            <person name="Cheng J.F."/>
            <person name="Woyke T."/>
            <person name="Pelin A."/>
            <person name="Henrissat B."/>
            <person name="Reynolds N.K."/>
            <person name="Benny G.L."/>
            <person name="Smith M.E."/>
            <person name="James T.Y."/>
            <person name="Grigoriev I.V."/>
        </authorList>
    </citation>
    <scope>NUCLEOTIDE SEQUENCE [LARGE SCALE GENOMIC DNA]</scope>
</reference>
<evidence type="ECO:0000256" key="3">
    <source>
        <dbReference type="SAM" id="MobiDB-lite"/>
    </source>
</evidence>
<feature type="region of interest" description="Disordered" evidence="3">
    <location>
        <begin position="1"/>
        <end position="20"/>
    </location>
</feature>
<evidence type="ECO:0000256" key="2">
    <source>
        <dbReference type="ARBA" id="ARBA00022840"/>
    </source>
</evidence>
<dbReference type="Proteomes" id="UP000269721">
    <property type="component" value="Unassembled WGS sequence"/>
</dbReference>
<protein>
    <recommendedName>
        <fullName evidence="6">Orc1-like AAA ATPase domain-containing protein</fullName>
    </recommendedName>
</protein>
<accession>A0A4P9W9S9</accession>
<sequence length="479" mass="54992">MSQRAAAQDPGAEGEAVTDQFPRRVREALAKLNIAEAMESAFDLLIPSEQSEKEESQFPGTTRLKELELSEVLRQIISALSANNALVIIIHEAQWMDTPSWELLWEIEVSCPKTAIFIFSRPERYIEDDQNREIFRKFKRLPRGTSLVVDGLSLDETRQLVVNSWSGTAIKTVAKVMLDSIFARTRGNPLFIRSLVTALKESGQWRVDALGTLTTQGESFDFEQVVLGMDLQSAIVAQFDRLDRSFQLFLKMASAVGQRFPVRDVLCFLSDAQASTALFDRSRSAIPVARRIESQDKYGFLARVEGGEGEGLVYEFKSEVVRKCVYTMMVVQQRQQLHLSIAIYYENVLNDSNRHRLLVPLTEHYLKTDDRQKLKKIRYLELVSHLSYEKRMMGATVKNYTMLMQMVNTAQKEIGKVLYNNQTTSRWHRELGEAYFARGNLEAAEEHILESLFLTGHEFPRSSMKLSWRLRRERTARSR</sequence>
<proteinExistence type="predicted"/>